<dbReference type="HOGENOM" id="CLU_998681_0_0_1"/>
<reference evidence="3" key="1">
    <citation type="journal article" date="2013" name="Science">
        <title>The Amborella genome and the evolution of flowering plants.</title>
        <authorList>
            <consortium name="Amborella Genome Project"/>
        </authorList>
    </citation>
    <scope>NUCLEOTIDE SEQUENCE [LARGE SCALE GENOMIC DNA]</scope>
</reference>
<keyword evidence="3" id="KW-1185">Reference proteome</keyword>
<dbReference type="Gramene" id="ERN11462">
    <property type="protein sequence ID" value="ERN11462"/>
    <property type="gene ID" value="AMTR_s00022p00078940"/>
</dbReference>
<proteinExistence type="predicted"/>
<dbReference type="AlphaFoldDB" id="W1PN55"/>
<evidence type="ECO:0000313" key="3">
    <source>
        <dbReference type="Proteomes" id="UP000017836"/>
    </source>
</evidence>
<feature type="compositionally biased region" description="Polar residues" evidence="1">
    <location>
        <begin position="27"/>
        <end position="63"/>
    </location>
</feature>
<sequence length="279" mass="31157">MKSLFHGLCCSSSYREEQDERRFPPMSRSTLASNTSLSAQPQSVSASNNSQATDQEVWGSSSESNKLEISKEIRVRKGWDVDDDEKLPGINARIVLLINAGSVSLKASVDRGLSILLGFRAQNPESSILGEWSLFHRSLTHEEAPTDLKTWCNKTDDTRSCIVYGSTTTRCPPLPPPRKSNVDRELARFLRYEVGIEAFYNRAMVATLELDDGEATIVDDALASIRVRMDCGLSILYNTRAESRPNTVMDTTTMANIDALHTLIYEKLNVLYVATYEHL</sequence>
<evidence type="ECO:0000256" key="1">
    <source>
        <dbReference type="SAM" id="MobiDB-lite"/>
    </source>
</evidence>
<name>W1PN55_AMBTC</name>
<organism evidence="2 3">
    <name type="scientific">Amborella trichopoda</name>
    <dbReference type="NCBI Taxonomy" id="13333"/>
    <lineage>
        <taxon>Eukaryota</taxon>
        <taxon>Viridiplantae</taxon>
        <taxon>Streptophyta</taxon>
        <taxon>Embryophyta</taxon>
        <taxon>Tracheophyta</taxon>
        <taxon>Spermatophyta</taxon>
        <taxon>Magnoliopsida</taxon>
        <taxon>Amborellales</taxon>
        <taxon>Amborellaceae</taxon>
        <taxon>Amborella</taxon>
    </lineage>
</organism>
<dbReference type="Proteomes" id="UP000017836">
    <property type="component" value="Unassembled WGS sequence"/>
</dbReference>
<gene>
    <name evidence="2" type="ORF">AMTR_s00022p00078940</name>
</gene>
<evidence type="ECO:0000313" key="2">
    <source>
        <dbReference type="EMBL" id="ERN11462.1"/>
    </source>
</evidence>
<feature type="region of interest" description="Disordered" evidence="1">
    <location>
        <begin position="14"/>
        <end position="63"/>
    </location>
</feature>
<feature type="compositionally biased region" description="Basic and acidic residues" evidence="1">
    <location>
        <begin position="14"/>
        <end position="23"/>
    </location>
</feature>
<dbReference type="EMBL" id="KI392687">
    <property type="protein sequence ID" value="ERN11462.1"/>
    <property type="molecule type" value="Genomic_DNA"/>
</dbReference>
<accession>W1PN55</accession>
<protein>
    <submittedName>
        <fullName evidence="2">Uncharacterized protein</fullName>
    </submittedName>
</protein>